<feature type="transmembrane region" description="Helical" evidence="1">
    <location>
        <begin position="116"/>
        <end position="135"/>
    </location>
</feature>
<accession>A0ABQ1VNE2</accession>
<feature type="transmembrane region" description="Helical" evidence="1">
    <location>
        <begin position="85"/>
        <end position="109"/>
    </location>
</feature>
<reference evidence="3" key="1">
    <citation type="journal article" date="2019" name="Int. J. Syst. Evol. Microbiol.">
        <title>The Global Catalogue of Microorganisms (GCM) 10K type strain sequencing project: providing services to taxonomists for standard genome sequencing and annotation.</title>
        <authorList>
            <consortium name="The Broad Institute Genomics Platform"/>
            <consortium name="The Broad Institute Genome Sequencing Center for Infectious Disease"/>
            <person name="Wu L."/>
            <person name="Ma J."/>
        </authorList>
    </citation>
    <scope>NUCLEOTIDE SEQUENCE [LARGE SCALE GENOMIC DNA]</scope>
    <source>
        <strain evidence="3">CGMCC 1.15420</strain>
    </source>
</reference>
<dbReference type="RefSeq" id="WP_120462779.1">
    <property type="nucleotide sequence ID" value="NZ_BMIW01000001.1"/>
</dbReference>
<gene>
    <name evidence="2" type="ORF">GCM10010913_01810</name>
</gene>
<comment type="caution">
    <text evidence="2">The sequence shown here is derived from an EMBL/GenBank/DDBJ whole genome shotgun (WGS) entry which is preliminary data.</text>
</comment>
<organism evidence="2 3">
    <name type="scientific">Paenibacillus aceti</name>
    <dbReference type="NCBI Taxonomy" id="1820010"/>
    <lineage>
        <taxon>Bacteria</taxon>
        <taxon>Bacillati</taxon>
        <taxon>Bacillota</taxon>
        <taxon>Bacilli</taxon>
        <taxon>Bacillales</taxon>
        <taxon>Paenibacillaceae</taxon>
        <taxon>Paenibacillus</taxon>
    </lineage>
</organism>
<evidence type="ECO:0000313" key="3">
    <source>
        <dbReference type="Proteomes" id="UP000608420"/>
    </source>
</evidence>
<evidence type="ECO:0000313" key="2">
    <source>
        <dbReference type="EMBL" id="GGF83960.1"/>
    </source>
</evidence>
<keyword evidence="1" id="KW-0812">Transmembrane</keyword>
<sequence length="136" mass="15469">MALNNIIPEFLGSARVHAIIWTVLLVVYLVCLNTVIMVEIMDKHQMKYEYGMGVLFIIPVNWIYTILNVSTLVLFVFAAVLDKPLFILLGVLVFLLLTICQHLLALAFGTYTGYEVWAYLLFFCGMAGYILTRLLN</sequence>
<dbReference type="EMBL" id="BMIW01000001">
    <property type="protein sequence ID" value="GGF83960.1"/>
    <property type="molecule type" value="Genomic_DNA"/>
</dbReference>
<protein>
    <submittedName>
        <fullName evidence="2">Uncharacterized protein</fullName>
    </submittedName>
</protein>
<keyword evidence="3" id="KW-1185">Reference proteome</keyword>
<name>A0ABQ1VNE2_9BACL</name>
<dbReference type="Proteomes" id="UP000608420">
    <property type="component" value="Unassembled WGS sequence"/>
</dbReference>
<keyword evidence="1" id="KW-0472">Membrane</keyword>
<feature type="transmembrane region" description="Helical" evidence="1">
    <location>
        <begin position="18"/>
        <end position="38"/>
    </location>
</feature>
<evidence type="ECO:0000256" key="1">
    <source>
        <dbReference type="SAM" id="Phobius"/>
    </source>
</evidence>
<proteinExistence type="predicted"/>
<keyword evidence="1" id="KW-1133">Transmembrane helix</keyword>
<feature type="transmembrane region" description="Helical" evidence="1">
    <location>
        <begin position="50"/>
        <end position="79"/>
    </location>
</feature>